<dbReference type="AlphaFoldDB" id="A0A2C9K3R5"/>
<dbReference type="Pfam" id="PF05186">
    <property type="entry name" value="Dpy-30"/>
    <property type="match status" value="1"/>
</dbReference>
<proteinExistence type="inferred from homology"/>
<evidence type="ECO:0000313" key="4">
    <source>
        <dbReference type="Proteomes" id="UP000076420"/>
    </source>
</evidence>
<dbReference type="VEuPathDB" id="VectorBase:BGLB012625"/>
<dbReference type="EnsemblMetazoa" id="BGLB012625-RB">
    <property type="protein sequence ID" value="BGLB012625-PB"/>
    <property type="gene ID" value="BGLB012625"/>
</dbReference>
<evidence type="ECO:0008006" key="5">
    <source>
        <dbReference type="Google" id="ProtNLM"/>
    </source>
</evidence>
<reference evidence="3" key="1">
    <citation type="submission" date="2020-05" db="UniProtKB">
        <authorList>
            <consortium name="EnsemblMetazoa"/>
        </authorList>
    </citation>
    <scope>IDENTIFICATION</scope>
    <source>
        <strain evidence="3">BB02</strain>
    </source>
</reference>
<dbReference type="PANTHER" id="PTHR23356:SF16">
    <property type="entry name" value="DPY30 DOMAIN CONTAINING 2"/>
    <property type="match status" value="1"/>
</dbReference>
<evidence type="ECO:0000256" key="1">
    <source>
        <dbReference type="ARBA" id="ARBA00010849"/>
    </source>
</evidence>
<gene>
    <name evidence="3" type="primary">106080150</name>
</gene>
<organism evidence="3 4">
    <name type="scientific">Biomphalaria glabrata</name>
    <name type="common">Bloodfluke planorb</name>
    <name type="synonym">Freshwater snail</name>
    <dbReference type="NCBI Taxonomy" id="6526"/>
    <lineage>
        <taxon>Eukaryota</taxon>
        <taxon>Metazoa</taxon>
        <taxon>Spiralia</taxon>
        <taxon>Lophotrochozoa</taxon>
        <taxon>Mollusca</taxon>
        <taxon>Gastropoda</taxon>
        <taxon>Heterobranchia</taxon>
        <taxon>Euthyneura</taxon>
        <taxon>Panpulmonata</taxon>
        <taxon>Hygrophila</taxon>
        <taxon>Lymnaeoidea</taxon>
        <taxon>Planorbidae</taxon>
        <taxon>Biomphalaria</taxon>
    </lineage>
</organism>
<dbReference type="KEGG" id="bgt:106080150"/>
<dbReference type="CDD" id="cd22966">
    <property type="entry name" value="DD_DYDC-like"/>
    <property type="match status" value="1"/>
</dbReference>
<dbReference type="PANTHER" id="PTHR23356">
    <property type="entry name" value="DPY30-RELATED"/>
    <property type="match status" value="1"/>
</dbReference>
<dbReference type="InterPro" id="IPR007858">
    <property type="entry name" value="Dpy-30_motif"/>
</dbReference>
<dbReference type="Proteomes" id="UP000076420">
    <property type="component" value="Unassembled WGS sequence"/>
</dbReference>
<dbReference type="VEuPathDB" id="VectorBase:BGLAX_033532"/>
<evidence type="ECO:0000313" key="3">
    <source>
        <dbReference type="EnsemblMetazoa" id="BGLB012625-PB"/>
    </source>
</evidence>
<protein>
    <recommendedName>
        <fullName evidence="5">RIIa domain-containing protein</fullName>
    </recommendedName>
</protein>
<dbReference type="InterPro" id="IPR049630">
    <property type="entry name" value="DYDC-like_DD"/>
</dbReference>
<dbReference type="GO" id="GO:0048188">
    <property type="term" value="C:Set1C/COMPASS complex"/>
    <property type="evidence" value="ECO:0007669"/>
    <property type="project" value="InterPro"/>
</dbReference>
<sequence length="165" mass="19510">MGRELPGMDRPVNGRDSNPGKRKKWKEKESESCYDQYLKRSLGNYLSQCLQEVVELKPRDPIEFIAKYLYKCVDNEHYHKEKILFLQSLVQQKQLQEMEGKRRQLVIKQMMAGAEEQKRTIRQLKLAELNDLMITLSLESDPPDKSLLFRAKALAVRKRYCNINY</sequence>
<dbReference type="InterPro" id="IPR037856">
    <property type="entry name" value="Sdc1/DPY30"/>
</dbReference>
<accession>A0A2C9K3R5</accession>
<comment type="similarity">
    <text evidence="1">Belongs to the dpy-30 family.</text>
</comment>
<dbReference type="Gene3D" id="1.20.890.10">
    <property type="entry name" value="cAMP-dependent protein kinase regulatory subunit, dimerization-anchoring domain"/>
    <property type="match status" value="1"/>
</dbReference>
<feature type="region of interest" description="Disordered" evidence="2">
    <location>
        <begin position="1"/>
        <end position="27"/>
    </location>
</feature>
<evidence type="ECO:0000256" key="2">
    <source>
        <dbReference type="SAM" id="MobiDB-lite"/>
    </source>
</evidence>
<name>A0A2C9K3R5_BIOGL</name>